<dbReference type="OrthoDB" id="6161215at2759"/>
<dbReference type="SMART" id="SM00225">
    <property type="entry name" value="BTB"/>
    <property type="match status" value="1"/>
</dbReference>
<dbReference type="Pfam" id="PF00651">
    <property type="entry name" value="BTB"/>
    <property type="match status" value="1"/>
</dbReference>
<feature type="domain" description="BTB" evidence="1">
    <location>
        <begin position="1"/>
        <end position="51"/>
    </location>
</feature>
<dbReference type="PANTHER" id="PTHR45774">
    <property type="entry name" value="BTB/POZ DOMAIN-CONTAINING"/>
    <property type="match status" value="1"/>
</dbReference>
<proteinExistence type="predicted"/>
<sequence>MILAVRSPVFKTMFYETPLQNDENIEIPDIYPAVFQNMLRYIYTDQLNLNDKTVIQMLYAAEKYQIVSLIFQCEDFLQRNLGINNACTIYNQAKVFSLKELKNKALHFIVKNACEVFKSVDFLAISTEDMNDFLKLDSLCISEVTLFESILKWADTNLRKSRKSITGETRREVLLQHDVLYLLGFPQFPLEDFTELVVPS</sequence>
<dbReference type="InterPro" id="IPR000210">
    <property type="entry name" value="BTB/POZ_dom"/>
</dbReference>
<protein>
    <recommendedName>
        <fullName evidence="1">BTB domain-containing protein</fullName>
    </recommendedName>
</protein>
<dbReference type="AlphaFoldDB" id="A0A8B6FE93"/>
<accession>A0A8B6FE93</accession>
<dbReference type="Gene3D" id="1.25.40.420">
    <property type="match status" value="1"/>
</dbReference>
<dbReference type="PROSITE" id="PS50097">
    <property type="entry name" value="BTB"/>
    <property type="match status" value="1"/>
</dbReference>
<dbReference type="Pfam" id="PF07707">
    <property type="entry name" value="BACK"/>
    <property type="match status" value="1"/>
</dbReference>
<dbReference type="InterPro" id="IPR011705">
    <property type="entry name" value="BACK"/>
</dbReference>
<evidence type="ECO:0000259" key="1">
    <source>
        <dbReference type="PROSITE" id="PS50097"/>
    </source>
</evidence>
<dbReference type="Proteomes" id="UP000596742">
    <property type="component" value="Unassembled WGS sequence"/>
</dbReference>
<keyword evidence="3" id="KW-1185">Reference proteome</keyword>
<gene>
    <name evidence="2" type="ORF">MGAL_10B082028</name>
</gene>
<organism evidence="2 3">
    <name type="scientific">Mytilus galloprovincialis</name>
    <name type="common">Mediterranean mussel</name>
    <dbReference type="NCBI Taxonomy" id="29158"/>
    <lineage>
        <taxon>Eukaryota</taxon>
        <taxon>Metazoa</taxon>
        <taxon>Spiralia</taxon>
        <taxon>Lophotrochozoa</taxon>
        <taxon>Mollusca</taxon>
        <taxon>Bivalvia</taxon>
        <taxon>Autobranchia</taxon>
        <taxon>Pteriomorphia</taxon>
        <taxon>Mytilida</taxon>
        <taxon>Mytiloidea</taxon>
        <taxon>Mytilidae</taxon>
        <taxon>Mytilinae</taxon>
        <taxon>Mytilus</taxon>
    </lineage>
</organism>
<comment type="caution">
    <text evidence="2">The sequence shown here is derived from an EMBL/GenBank/DDBJ whole genome shotgun (WGS) entry which is preliminary data.</text>
</comment>
<evidence type="ECO:0000313" key="2">
    <source>
        <dbReference type="EMBL" id="VDI47314.1"/>
    </source>
</evidence>
<dbReference type="InterPro" id="IPR011333">
    <property type="entry name" value="SKP1/BTB/POZ_sf"/>
</dbReference>
<dbReference type="EMBL" id="UYJE01006592">
    <property type="protein sequence ID" value="VDI47314.1"/>
    <property type="molecule type" value="Genomic_DNA"/>
</dbReference>
<reference evidence="2" key="1">
    <citation type="submission" date="2018-11" db="EMBL/GenBank/DDBJ databases">
        <authorList>
            <person name="Alioto T."/>
            <person name="Alioto T."/>
        </authorList>
    </citation>
    <scope>NUCLEOTIDE SEQUENCE</scope>
</reference>
<evidence type="ECO:0000313" key="3">
    <source>
        <dbReference type="Proteomes" id="UP000596742"/>
    </source>
</evidence>
<dbReference type="SUPFAM" id="SSF54695">
    <property type="entry name" value="POZ domain"/>
    <property type="match status" value="1"/>
</dbReference>
<dbReference type="SMART" id="SM00875">
    <property type="entry name" value="BACK"/>
    <property type="match status" value="1"/>
</dbReference>
<name>A0A8B6FE93_MYTGA</name>
<dbReference type="Gene3D" id="3.30.710.10">
    <property type="entry name" value="Potassium Channel Kv1.1, Chain A"/>
    <property type="match status" value="1"/>
</dbReference>